<organism evidence="11 12">
    <name type="scientific">Candida verbasci</name>
    <dbReference type="NCBI Taxonomy" id="1227364"/>
    <lineage>
        <taxon>Eukaryota</taxon>
        <taxon>Fungi</taxon>
        <taxon>Dikarya</taxon>
        <taxon>Ascomycota</taxon>
        <taxon>Saccharomycotina</taxon>
        <taxon>Pichiomycetes</taxon>
        <taxon>Debaryomycetaceae</taxon>
        <taxon>Candida/Lodderomyces clade</taxon>
        <taxon>Candida</taxon>
    </lineage>
</organism>
<evidence type="ECO:0000256" key="2">
    <source>
        <dbReference type="ARBA" id="ARBA00022692"/>
    </source>
</evidence>
<evidence type="ECO:0000256" key="8">
    <source>
        <dbReference type="ARBA" id="ARBA00038311"/>
    </source>
</evidence>
<dbReference type="InterPro" id="IPR005595">
    <property type="entry name" value="TRAP_alpha"/>
</dbReference>
<evidence type="ECO:0000256" key="1">
    <source>
        <dbReference type="ARBA" id="ARBA00004115"/>
    </source>
</evidence>
<evidence type="ECO:0000256" key="7">
    <source>
        <dbReference type="ARBA" id="ARBA00037565"/>
    </source>
</evidence>
<keyword evidence="5 9" id="KW-1133">Transmembrane helix</keyword>
<dbReference type="GO" id="GO:0005789">
    <property type="term" value="C:endoplasmic reticulum membrane"/>
    <property type="evidence" value="ECO:0007669"/>
    <property type="project" value="UniProtKB-SubCell"/>
</dbReference>
<keyword evidence="12" id="KW-1185">Reference proteome</keyword>
<dbReference type="Pfam" id="PF03896">
    <property type="entry name" value="TRAP_alpha"/>
    <property type="match status" value="1"/>
</dbReference>
<name>A0A9W4XLG5_9ASCO</name>
<dbReference type="OrthoDB" id="1926781at2759"/>
<evidence type="ECO:0000313" key="12">
    <source>
        <dbReference type="Proteomes" id="UP001152885"/>
    </source>
</evidence>
<evidence type="ECO:0000313" key="11">
    <source>
        <dbReference type="EMBL" id="CAI5758142.1"/>
    </source>
</evidence>
<gene>
    <name evidence="11" type="ORF">CANVERA_P2655</name>
</gene>
<reference evidence="11" key="1">
    <citation type="submission" date="2022-12" db="EMBL/GenBank/DDBJ databases">
        <authorList>
            <person name="Brejova B."/>
        </authorList>
    </citation>
    <scope>NUCLEOTIDE SEQUENCE</scope>
</reference>
<evidence type="ECO:0008006" key="13">
    <source>
        <dbReference type="Google" id="ProtNLM"/>
    </source>
</evidence>
<feature type="transmembrane region" description="Helical" evidence="9">
    <location>
        <begin position="160"/>
        <end position="179"/>
    </location>
</feature>
<comment type="similarity">
    <text evidence="8">Belongs to the IRC22 family.</text>
</comment>
<evidence type="ECO:0000256" key="4">
    <source>
        <dbReference type="ARBA" id="ARBA00022824"/>
    </source>
</evidence>
<evidence type="ECO:0000256" key="9">
    <source>
        <dbReference type="SAM" id="Phobius"/>
    </source>
</evidence>
<keyword evidence="4" id="KW-0256">Endoplasmic reticulum</keyword>
<comment type="caution">
    <text evidence="11">The sequence shown here is derived from an EMBL/GenBank/DDBJ whole genome shotgun (WGS) entry which is preliminary data.</text>
</comment>
<evidence type="ECO:0000256" key="6">
    <source>
        <dbReference type="ARBA" id="ARBA00023136"/>
    </source>
</evidence>
<dbReference type="PANTHER" id="PTHR12924:SF0">
    <property type="entry name" value="TRANSLOCON-ASSOCIATED PROTEIN SUBUNIT ALPHA"/>
    <property type="match status" value="1"/>
</dbReference>
<sequence>MKFSSILSTIALITSTVIAYETTGNEVVDIVIDYSIKENPEISKNDVATWTNGDEVTLEYILENQEKSDITIIGVTGQFQNPVTNQIVTNLTTGKIGPITVASGEAVKFDQKINVDLIASNYELIPQIFIAHEDLIKVIPCRGQLMQISDKSISLFDPRLLFLELVLLVSFIGLAYVVYEIWGKQYLKFNNSTTVKVKKTAAKPAAVSQGSTTSGYDVNWIPEGHLKAKKSKKVN</sequence>
<comment type="subcellular location">
    <subcellularLocation>
        <location evidence="1">Endoplasmic reticulum membrane</location>
        <topology evidence="1">Single-pass type I membrane protein</topology>
    </subcellularLocation>
</comment>
<proteinExistence type="inferred from homology"/>
<evidence type="ECO:0000256" key="10">
    <source>
        <dbReference type="SAM" id="SignalP"/>
    </source>
</evidence>
<evidence type="ECO:0000256" key="5">
    <source>
        <dbReference type="ARBA" id="ARBA00022989"/>
    </source>
</evidence>
<dbReference type="EMBL" id="CANTUO010000002">
    <property type="protein sequence ID" value="CAI5758142.1"/>
    <property type="molecule type" value="Genomic_DNA"/>
</dbReference>
<keyword evidence="3 10" id="KW-0732">Signal</keyword>
<keyword evidence="2 9" id="KW-0812">Transmembrane</keyword>
<comment type="function">
    <text evidence="7">Is probably involved in a pathway contributing to genomic integrity.</text>
</comment>
<accession>A0A9W4XLG5</accession>
<evidence type="ECO:0000256" key="3">
    <source>
        <dbReference type="ARBA" id="ARBA00022729"/>
    </source>
</evidence>
<dbReference type="PANTHER" id="PTHR12924">
    <property type="entry name" value="TRANSLOCON-ASSOCIATED PROTEIN, ALPHA SUBUNIT"/>
    <property type="match status" value="1"/>
</dbReference>
<dbReference type="AlphaFoldDB" id="A0A9W4XLG5"/>
<protein>
    <recommendedName>
        <fullName evidence="13">Increased recombination centers protein 22</fullName>
    </recommendedName>
</protein>
<feature type="signal peptide" evidence="10">
    <location>
        <begin position="1"/>
        <end position="19"/>
    </location>
</feature>
<feature type="chain" id="PRO_5040956757" description="Increased recombination centers protein 22" evidence="10">
    <location>
        <begin position="20"/>
        <end position="235"/>
    </location>
</feature>
<keyword evidence="6 9" id="KW-0472">Membrane</keyword>
<dbReference type="Proteomes" id="UP001152885">
    <property type="component" value="Unassembled WGS sequence"/>
</dbReference>